<dbReference type="Proteomes" id="UP001142317">
    <property type="component" value="Unassembled WGS sequence"/>
</dbReference>
<feature type="transmembrane region" description="Helical" evidence="12">
    <location>
        <begin position="87"/>
        <end position="106"/>
    </location>
</feature>
<dbReference type="InterPro" id="IPR036259">
    <property type="entry name" value="MFS_trans_sf"/>
</dbReference>
<dbReference type="AlphaFoldDB" id="A0A9W6M4I5"/>
<dbReference type="EMBL" id="BSEO01000014">
    <property type="protein sequence ID" value="GLJ81195.1"/>
    <property type="molecule type" value="Genomic_DNA"/>
</dbReference>
<evidence type="ECO:0000256" key="10">
    <source>
        <dbReference type="ARBA" id="ARBA00069296"/>
    </source>
</evidence>
<feature type="transmembrane region" description="Helical" evidence="12">
    <location>
        <begin position="244"/>
        <end position="263"/>
    </location>
</feature>
<comment type="caution">
    <text evidence="14">The sequence shown here is derived from an EMBL/GenBank/DDBJ whole genome shotgun (WGS) entry which is preliminary data.</text>
</comment>
<comment type="subcellular location">
    <subcellularLocation>
        <location evidence="1">Cell inner membrane</location>
        <topology evidence="1">Multi-pass membrane protein</topology>
    </subcellularLocation>
</comment>
<feature type="transmembrane region" description="Helical" evidence="12">
    <location>
        <begin position="112"/>
        <end position="136"/>
    </location>
</feature>
<dbReference type="GO" id="GO:0005886">
    <property type="term" value="C:plasma membrane"/>
    <property type="evidence" value="ECO:0007669"/>
    <property type="project" value="UniProtKB-SubCell"/>
</dbReference>
<feature type="region of interest" description="Disordered" evidence="11">
    <location>
        <begin position="435"/>
        <end position="460"/>
    </location>
</feature>
<dbReference type="PANTHER" id="PTHR43528">
    <property type="entry name" value="ALPHA-KETOGLUTARATE PERMEASE"/>
    <property type="match status" value="1"/>
</dbReference>
<keyword evidence="7 12" id="KW-1133">Transmembrane helix</keyword>
<dbReference type="RefSeq" id="WP_210007335.1">
    <property type="nucleotide sequence ID" value="NZ_BSEO01000014.1"/>
</dbReference>
<evidence type="ECO:0000256" key="12">
    <source>
        <dbReference type="SAM" id="Phobius"/>
    </source>
</evidence>
<comment type="function">
    <text evidence="9">Uptake of alpha-ketoglutarate across the boundary membrane with the concomitant import of a cation (symport system).</text>
</comment>
<evidence type="ECO:0000256" key="8">
    <source>
        <dbReference type="ARBA" id="ARBA00023136"/>
    </source>
</evidence>
<dbReference type="PANTHER" id="PTHR43528:SF1">
    <property type="entry name" value="ALPHA-KETOGLUTARATE PERMEASE"/>
    <property type="match status" value="1"/>
</dbReference>
<feature type="compositionally biased region" description="Basic and acidic residues" evidence="11">
    <location>
        <begin position="435"/>
        <end position="448"/>
    </location>
</feature>
<reference evidence="14" key="2">
    <citation type="submission" date="2023-01" db="EMBL/GenBank/DDBJ databases">
        <authorList>
            <person name="Sun Q."/>
            <person name="Evtushenko L."/>
        </authorList>
    </citation>
    <scope>NUCLEOTIDE SEQUENCE</scope>
    <source>
        <strain evidence="14">VKM Ac-1447</strain>
    </source>
</reference>
<feature type="transmembrane region" description="Helical" evidence="12">
    <location>
        <begin position="373"/>
        <end position="394"/>
    </location>
</feature>
<keyword evidence="4" id="KW-0997">Cell inner membrane</keyword>
<dbReference type="SUPFAM" id="SSF103473">
    <property type="entry name" value="MFS general substrate transporter"/>
    <property type="match status" value="1"/>
</dbReference>
<feature type="transmembrane region" description="Helical" evidence="12">
    <location>
        <begin position="56"/>
        <end position="75"/>
    </location>
</feature>
<dbReference type="PROSITE" id="PS50850">
    <property type="entry name" value="MFS"/>
    <property type="match status" value="1"/>
</dbReference>
<feature type="transmembrane region" description="Helical" evidence="12">
    <location>
        <begin position="157"/>
        <end position="182"/>
    </location>
</feature>
<evidence type="ECO:0000259" key="13">
    <source>
        <dbReference type="PROSITE" id="PS50850"/>
    </source>
</evidence>
<dbReference type="FunFam" id="1.20.1250.20:FF:000095">
    <property type="entry name" value="Alpha-ketoglutarate permease"/>
    <property type="match status" value="1"/>
</dbReference>
<dbReference type="InterPro" id="IPR020846">
    <property type="entry name" value="MFS_dom"/>
</dbReference>
<gene>
    <name evidence="14" type="primary">kgtP</name>
    <name evidence="14" type="ORF">GCM10017586_28780</name>
</gene>
<feature type="transmembrane region" description="Helical" evidence="12">
    <location>
        <begin position="406"/>
        <end position="425"/>
    </location>
</feature>
<feature type="transmembrane region" description="Helical" evidence="12">
    <location>
        <begin position="311"/>
        <end position="332"/>
    </location>
</feature>
<evidence type="ECO:0000313" key="14">
    <source>
        <dbReference type="EMBL" id="GLJ81195.1"/>
    </source>
</evidence>
<evidence type="ECO:0000256" key="4">
    <source>
        <dbReference type="ARBA" id="ARBA00022519"/>
    </source>
</evidence>
<proteinExistence type="predicted"/>
<keyword evidence="6" id="KW-0769">Symport</keyword>
<protein>
    <recommendedName>
        <fullName evidence="10">Alpha-ketoglutarate permease</fullName>
    </recommendedName>
</protein>
<dbReference type="InterPro" id="IPR005829">
    <property type="entry name" value="Sugar_transporter_CS"/>
</dbReference>
<keyword evidence="2" id="KW-0813">Transport</keyword>
<dbReference type="CDD" id="cd17367">
    <property type="entry name" value="MFS_KgtP"/>
    <property type="match status" value="1"/>
</dbReference>
<keyword evidence="5 12" id="KW-0812">Transmembrane</keyword>
<feature type="transmembrane region" description="Helical" evidence="12">
    <location>
        <begin position="338"/>
        <end position="361"/>
    </location>
</feature>
<reference evidence="14" key="1">
    <citation type="journal article" date="2014" name="Int. J. Syst. Evol. Microbiol.">
        <title>Complete genome sequence of Corynebacterium casei LMG S-19264T (=DSM 44701T), isolated from a smear-ripened cheese.</title>
        <authorList>
            <consortium name="US DOE Joint Genome Institute (JGI-PGF)"/>
            <person name="Walter F."/>
            <person name="Albersmeier A."/>
            <person name="Kalinowski J."/>
            <person name="Ruckert C."/>
        </authorList>
    </citation>
    <scope>NUCLEOTIDE SEQUENCE</scope>
    <source>
        <strain evidence="14">VKM Ac-1447</strain>
    </source>
</reference>
<dbReference type="InterPro" id="IPR005828">
    <property type="entry name" value="MFS_sugar_transport-like"/>
</dbReference>
<dbReference type="Pfam" id="PF00083">
    <property type="entry name" value="Sugar_tr"/>
    <property type="match status" value="2"/>
</dbReference>
<evidence type="ECO:0000256" key="5">
    <source>
        <dbReference type="ARBA" id="ARBA00022692"/>
    </source>
</evidence>
<keyword evidence="3" id="KW-1003">Cell membrane</keyword>
<name>A0A9W6M4I5_9MICO</name>
<evidence type="ECO:0000256" key="1">
    <source>
        <dbReference type="ARBA" id="ARBA00004429"/>
    </source>
</evidence>
<dbReference type="GO" id="GO:0015293">
    <property type="term" value="F:symporter activity"/>
    <property type="evidence" value="ECO:0007669"/>
    <property type="project" value="UniProtKB-KW"/>
</dbReference>
<dbReference type="Gene3D" id="1.20.1250.20">
    <property type="entry name" value="MFS general substrate transporter like domains"/>
    <property type="match status" value="1"/>
</dbReference>
<evidence type="ECO:0000256" key="3">
    <source>
        <dbReference type="ARBA" id="ARBA00022475"/>
    </source>
</evidence>
<evidence type="ECO:0000256" key="6">
    <source>
        <dbReference type="ARBA" id="ARBA00022847"/>
    </source>
</evidence>
<evidence type="ECO:0000256" key="2">
    <source>
        <dbReference type="ARBA" id="ARBA00022448"/>
    </source>
</evidence>
<dbReference type="PROSITE" id="PS00216">
    <property type="entry name" value="SUGAR_TRANSPORT_1"/>
    <property type="match status" value="1"/>
</dbReference>
<dbReference type="InterPro" id="IPR051084">
    <property type="entry name" value="H+-coupled_symporters"/>
</dbReference>
<evidence type="ECO:0000313" key="15">
    <source>
        <dbReference type="Proteomes" id="UP001142317"/>
    </source>
</evidence>
<feature type="transmembrane region" description="Helical" evidence="12">
    <location>
        <begin position="188"/>
        <end position="207"/>
    </location>
</feature>
<sequence>MSTTTDRPRSVKRSVLNTLKGSAGNLVEWYDVYVYSVFLTYFESQFFSADDQNSTLYAWAIFAVTFLMRPLGSWYFGRLADRRGRRFALTVSVTVMAACSALIALAPTAAMIGGGAAVILLIARLAQGFATGGEYGASATYMSEAAVPGHRGFLSSFHYVTLVGGHVLAQTTLLVMVLTLSSEQISDWGWRVAFGIGGLAAIVVFWLRRTMDESLSQETLDAVRTGQFTRAGSMRDLLVVQWRPLLLCFLVTMGGTVAFYTYSVTGPNIVKNAFADGDVVAGTVINLIALTVLMLLQPLGGWISDRVGRRALLVFFGIGGVLYTWFFLTYLPQQTDPVIAFALLIGAFVILTGYTSINAIVKAELFPTYVRALGVGFGYAMANSIFGGTAPLLFTAANASSQVPLFIAYVTVVIAVSLVVYAKFLKTDQTNWLDTDKHPAAPRERAAADARAGSSASGAR</sequence>
<accession>A0A9W6M4I5</accession>
<evidence type="ECO:0000256" key="11">
    <source>
        <dbReference type="SAM" id="MobiDB-lite"/>
    </source>
</evidence>
<evidence type="ECO:0000256" key="7">
    <source>
        <dbReference type="ARBA" id="ARBA00022989"/>
    </source>
</evidence>
<keyword evidence="15" id="KW-1185">Reference proteome</keyword>
<evidence type="ECO:0000256" key="9">
    <source>
        <dbReference type="ARBA" id="ARBA00058957"/>
    </source>
</evidence>
<feature type="domain" description="Major facilitator superfamily (MFS) profile" evidence="13">
    <location>
        <begin position="17"/>
        <end position="428"/>
    </location>
</feature>
<keyword evidence="8 12" id="KW-0472">Membrane</keyword>
<organism evidence="14 15">
    <name type="scientific">Microbacterium imperiale</name>
    <dbReference type="NCBI Taxonomy" id="33884"/>
    <lineage>
        <taxon>Bacteria</taxon>
        <taxon>Bacillati</taxon>
        <taxon>Actinomycetota</taxon>
        <taxon>Actinomycetes</taxon>
        <taxon>Micrococcales</taxon>
        <taxon>Microbacteriaceae</taxon>
        <taxon>Microbacterium</taxon>
    </lineage>
</organism>
<feature type="compositionally biased region" description="Low complexity" evidence="11">
    <location>
        <begin position="449"/>
        <end position="460"/>
    </location>
</feature>
<feature type="transmembrane region" description="Helical" evidence="12">
    <location>
        <begin position="279"/>
        <end position="299"/>
    </location>
</feature>